<keyword evidence="2" id="KW-0812">Transmembrane</keyword>
<reference evidence="4" key="1">
    <citation type="submission" date="2017-09" db="EMBL/GenBank/DDBJ databases">
        <title>Depth-based differentiation of microbial function through sediment-hosted aquifers and enrichment of novel symbionts in the deep terrestrial subsurface.</title>
        <authorList>
            <person name="Probst A.J."/>
            <person name="Ladd B."/>
            <person name="Jarett J.K."/>
            <person name="Geller-Mcgrath D.E."/>
            <person name="Sieber C.M.K."/>
            <person name="Emerson J.B."/>
            <person name="Anantharaman K."/>
            <person name="Thomas B.C."/>
            <person name="Malmstrom R."/>
            <person name="Stieglmeier M."/>
            <person name="Klingl A."/>
            <person name="Woyke T."/>
            <person name="Ryan C.M."/>
            <person name="Banfield J.F."/>
        </authorList>
    </citation>
    <scope>NUCLEOTIDE SEQUENCE [LARGE SCALE GENOMIC DNA]</scope>
</reference>
<comment type="caution">
    <text evidence="3">The sequence shown here is derived from an EMBL/GenBank/DDBJ whole genome shotgun (WGS) entry which is preliminary data.</text>
</comment>
<proteinExistence type="predicted"/>
<name>A0A2H0V9U9_9BACT</name>
<evidence type="ECO:0000256" key="1">
    <source>
        <dbReference type="SAM" id="MobiDB-lite"/>
    </source>
</evidence>
<accession>A0A2H0V9U9</accession>
<feature type="region of interest" description="Disordered" evidence="1">
    <location>
        <begin position="362"/>
        <end position="387"/>
    </location>
</feature>
<organism evidence="3 4">
    <name type="scientific">Candidatus Falkowbacteria bacterium CG10_big_fil_rev_8_21_14_0_10_37_18</name>
    <dbReference type="NCBI Taxonomy" id="1974562"/>
    <lineage>
        <taxon>Bacteria</taxon>
        <taxon>Candidatus Falkowiibacteriota</taxon>
    </lineage>
</organism>
<protein>
    <submittedName>
        <fullName evidence="3">Uncharacterized protein</fullName>
    </submittedName>
</protein>
<sequence>MEKNKELWIRFYILLFVSSLAIATLSVLIFEVIWTGVIAGFAVVILILPITLIKAWTIVPHQYEYIVEIYGEYIGRPLMPGAYWLFPWLGFVIIKNSVFMATQLMELFLNDQSDGNYGKGSVEFIDLSVPVRVAFYFTIFDSQLSTYATNDLFRALEEKSDGVTRSFLGIYTLREATSMKQNFTVHSIATMADVRVEGFSEEEAKRVWRDSDFYKCLRKWGVEPDDIVISDFELTPEIERARETILLAEKEREVSLIHVGTAENKKQIAIKMAEADSASEELRGEGVKKSTILIGQGQSIQASLLASVGGIPAEQLVNFMVQERKWDSVKPTDKVIITNGDNNSGASYGAQVAAGFGATQSVTSSASSETAVNTEAEKEIKTEKKKN</sequence>
<dbReference type="EMBL" id="PFAL01000003">
    <property type="protein sequence ID" value="PIR95841.1"/>
    <property type="molecule type" value="Genomic_DNA"/>
</dbReference>
<feature type="transmembrane region" description="Helical" evidence="2">
    <location>
        <begin position="77"/>
        <end position="94"/>
    </location>
</feature>
<dbReference type="InterPro" id="IPR036013">
    <property type="entry name" value="Band_7/SPFH_dom_sf"/>
</dbReference>
<feature type="compositionally biased region" description="Low complexity" evidence="1">
    <location>
        <begin position="362"/>
        <end position="374"/>
    </location>
</feature>
<keyword evidence="2" id="KW-0472">Membrane</keyword>
<gene>
    <name evidence="3" type="ORF">COT93_00175</name>
</gene>
<dbReference type="AlphaFoldDB" id="A0A2H0V9U9"/>
<dbReference type="Gene3D" id="3.30.479.30">
    <property type="entry name" value="Band 7 domain"/>
    <property type="match status" value="1"/>
</dbReference>
<feature type="compositionally biased region" description="Basic and acidic residues" evidence="1">
    <location>
        <begin position="375"/>
        <end position="387"/>
    </location>
</feature>
<feature type="transmembrane region" description="Helical" evidence="2">
    <location>
        <begin position="36"/>
        <end position="56"/>
    </location>
</feature>
<feature type="transmembrane region" description="Helical" evidence="2">
    <location>
        <begin position="7"/>
        <end position="30"/>
    </location>
</feature>
<evidence type="ECO:0000313" key="4">
    <source>
        <dbReference type="Proteomes" id="UP000229972"/>
    </source>
</evidence>
<evidence type="ECO:0000313" key="3">
    <source>
        <dbReference type="EMBL" id="PIR95841.1"/>
    </source>
</evidence>
<keyword evidence="2" id="KW-1133">Transmembrane helix</keyword>
<dbReference type="Proteomes" id="UP000229972">
    <property type="component" value="Unassembled WGS sequence"/>
</dbReference>
<evidence type="ECO:0000256" key="2">
    <source>
        <dbReference type="SAM" id="Phobius"/>
    </source>
</evidence>